<gene>
    <name evidence="2" type="ORF">Zmor_011860</name>
</gene>
<comment type="caution">
    <text evidence="2">The sequence shown here is derived from an EMBL/GenBank/DDBJ whole genome shotgun (WGS) entry which is preliminary data.</text>
</comment>
<evidence type="ECO:0000256" key="1">
    <source>
        <dbReference type="SAM" id="MobiDB-lite"/>
    </source>
</evidence>
<evidence type="ECO:0000313" key="2">
    <source>
        <dbReference type="EMBL" id="KAJ3616516.1"/>
    </source>
</evidence>
<protein>
    <submittedName>
        <fullName evidence="2">Uncharacterized protein</fullName>
    </submittedName>
</protein>
<keyword evidence="3" id="KW-1185">Reference proteome</keyword>
<feature type="non-terminal residue" evidence="2">
    <location>
        <position position="1"/>
    </location>
</feature>
<evidence type="ECO:0000313" key="3">
    <source>
        <dbReference type="Proteomes" id="UP001168821"/>
    </source>
</evidence>
<accession>A0AA38HJ52</accession>
<feature type="region of interest" description="Disordered" evidence="1">
    <location>
        <begin position="72"/>
        <end position="98"/>
    </location>
</feature>
<feature type="compositionally biased region" description="Polar residues" evidence="1">
    <location>
        <begin position="80"/>
        <end position="98"/>
    </location>
</feature>
<sequence>DQDYVKQEDIDRTVQSEKTLALFQQVDEQDNPEGNIKILGRFDKLNIRGLAEPIITTDGNGRKTLNLDSIREVPGGASPIVQSPEETPSGDNKAISAS</sequence>
<name>A0AA38HJ52_9CUCU</name>
<reference evidence="2" key="1">
    <citation type="journal article" date="2023" name="G3 (Bethesda)">
        <title>Whole genome assemblies of Zophobas morio and Tenebrio molitor.</title>
        <authorList>
            <person name="Kaur S."/>
            <person name="Stinson S.A."/>
            <person name="diCenzo G.C."/>
        </authorList>
    </citation>
    <scope>NUCLEOTIDE SEQUENCE</scope>
    <source>
        <strain evidence="2">QUZm001</strain>
    </source>
</reference>
<organism evidence="2 3">
    <name type="scientific">Zophobas morio</name>
    <dbReference type="NCBI Taxonomy" id="2755281"/>
    <lineage>
        <taxon>Eukaryota</taxon>
        <taxon>Metazoa</taxon>
        <taxon>Ecdysozoa</taxon>
        <taxon>Arthropoda</taxon>
        <taxon>Hexapoda</taxon>
        <taxon>Insecta</taxon>
        <taxon>Pterygota</taxon>
        <taxon>Neoptera</taxon>
        <taxon>Endopterygota</taxon>
        <taxon>Coleoptera</taxon>
        <taxon>Polyphaga</taxon>
        <taxon>Cucujiformia</taxon>
        <taxon>Tenebrionidae</taxon>
        <taxon>Zophobas</taxon>
    </lineage>
</organism>
<dbReference type="AlphaFoldDB" id="A0AA38HJ52"/>
<dbReference type="EMBL" id="JALNTZ010003347">
    <property type="protein sequence ID" value="KAJ3616516.1"/>
    <property type="molecule type" value="Genomic_DNA"/>
</dbReference>
<proteinExistence type="predicted"/>
<dbReference type="Proteomes" id="UP001168821">
    <property type="component" value="Unassembled WGS sequence"/>
</dbReference>